<dbReference type="InterPro" id="IPR018223">
    <property type="entry name" value="Arginosuc_synth_CS"/>
</dbReference>
<gene>
    <name evidence="5" type="primary">ARG1_1</name>
    <name evidence="5" type="ORF">PGTUg99_019751</name>
</gene>
<dbReference type="InterPro" id="IPR001518">
    <property type="entry name" value="Arginosuc_synth"/>
</dbReference>
<evidence type="ECO:0000256" key="2">
    <source>
        <dbReference type="ARBA" id="ARBA00022741"/>
    </source>
</evidence>
<dbReference type="GO" id="GO:0000053">
    <property type="term" value="P:argininosuccinate metabolic process"/>
    <property type="evidence" value="ECO:0007669"/>
    <property type="project" value="TreeGrafter"/>
</dbReference>
<keyword evidence="1" id="KW-0436">Ligase</keyword>
<dbReference type="Gene3D" id="3.40.50.620">
    <property type="entry name" value="HUPs"/>
    <property type="match status" value="1"/>
</dbReference>
<evidence type="ECO:0000256" key="3">
    <source>
        <dbReference type="ARBA" id="ARBA00022840"/>
    </source>
</evidence>
<name>A0A5B0R5W9_PUCGR</name>
<reference evidence="5 6" key="1">
    <citation type="submission" date="2019-05" db="EMBL/GenBank/DDBJ databases">
        <title>Emergence of the Ug99 lineage of the wheat stem rust pathogen through somatic hybridization.</title>
        <authorList>
            <person name="Li F."/>
            <person name="Upadhyaya N.M."/>
            <person name="Sperschneider J."/>
            <person name="Matny O."/>
            <person name="Nguyen-Phuc H."/>
            <person name="Mago R."/>
            <person name="Raley C."/>
            <person name="Miller M.E."/>
            <person name="Silverstein K.A.T."/>
            <person name="Henningsen E."/>
            <person name="Hirsch C.D."/>
            <person name="Visser B."/>
            <person name="Pretorius Z.A."/>
            <person name="Steffenson B.J."/>
            <person name="Schwessinger B."/>
            <person name="Dodds P.N."/>
            <person name="Figueroa M."/>
        </authorList>
    </citation>
    <scope>NUCLEOTIDE SEQUENCE [LARGE SCALE GENOMIC DNA]</scope>
    <source>
        <strain evidence="5 6">Ug99</strain>
    </source>
</reference>
<protein>
    <submittedName>
        <fullName evidence="5">Argininosuccinate synthetase</fullName>
    </submittedName>
</protein>
<dbReference type="InterPro" id="IPR014729">
    <property type="entry name" value="Rossmann-like_a/b/a_fold"/>
</dbReference>
<dbReference type="GO" id="GO:0005524">
    <property type="term" value="F:ATP binding"/>
    <property type="evidence" value="ECO:0007669"/>
    <property type="project" value="UniProtKB-KW"/>
</dbReference>
<dbReference type="GO" id="GO:0005737">
    <property type="term" value="C:cytoplasm"/>
    <property type="evidence" value="ECO:0007669"/>
    <property type="project" value="TreeGrafter"/>
</dbReference>
<dbReference type="SUPFAM" id="SSF52402">
    <property type="entry name" value="Adenine nucleotide alpha hydrolases-like"/>
    <property type="match status" value="1"/>
</dbReference>
<dbReference type="GO" id="GO:0004055">
    <property type="term" value="F:argininosuccinate synthase activity"/>
    <property type="evidence" value="ECO:0007669"/>
    <property type="project" value="InterPro"/>
</dbReference>
<evidence type="ECO:0000256" key="1">
    <source>
        <dbReference type="ARBA" id="ARBA00022598"/>
    </source>
</evidence>
<keyword evidence="3" id="KW-0067">ATP-binding</keyword>
<dbReference type="Proteomes" id="UP000325313">
    <property type="component" value="Unassembled WGS sequence"/>
</dbReference>
<evidence type="ECO:0000259" key="4">
    <source>
        <dbReference type="Pfam" id="PF00764"/>
    </source>
</evidence>
<dbReference type="AlphaFoldDB" id="A0A5B0R5W9"/>
<feature type="domain" description="Arginosuccinate synthase-like N-terminal" evidence="4">
    <location>
        <begin position="7"/>
        <end position="62"/>
    </location>
</feature>
<dbReference type="GO" id="GO:0006526">
    <property type="term" value="P:L-arginine biosynthetic process"/>
    <property type="evidence" value="ECO:0007669"/>
    <property type="project" value="InterPro"/>
</dbReference>
<accession>A0A5B0R5W9</accession>
<proteinExistence type="predicted"/>
<dbReference type="EMBL" id="VDEP01000242">
    <property type="protein sequence ID" value="KAA1120663.1"/>
    <property type="molecule type" value="Genomic_DNA"/>
</dbReference>
<keyword evidence="2" id="KW-0547">Nucleotide-binding</keyword>
<dbReference type="PANTHER" id="PTHR11587">
    <property type="entry name" value="ARGININOSUCCINATE SYNTHASE"/>
    <property type="match status" value="1"/>
</dbReference>
<evidence type="ECO:0000313" key="5">
    <source>
        <dbReference type="EMBL" id="KAA1120663.1"/>
    </source>
</evidence>
<comment type="caution">
    <text evidence="5">The sequence shown here is derived from an EMBL/GenBank/DDBJ whole genome shotgun (WGS) entry which is preliminary data.</text>
</comment>
<sequence>MVSSQGRVLLAYSGGLDTSCILAWLIEQGYEVVAFMADVGQEEDFKAAEAKALKVGAKKFVLKVGKTSPSNHGFLNYHWSNNLSDLNCYCLGFL</sequence>
<dbReference type="InterPro" id="IPR048267">
    <property type="entry name" value="Arginosuc_syn_N"/>
</dbReference>
<dbReference type="PROSITE" id="PS00564">
    <property type="entry name" value="ARGININOSUCCIN_SYN_1"/>
    <property type="match status" value="1"/>
</dbReference>
<dbReference type="Pfam" id="PF00764">
    <property type="entry name" value="Arginosuc_synth"/>
    <property type="match status" value="1"/>
</dbReference>
<dbReference type="PANTHER" id="PTHR11587:SF2">
    <property type="entry name" value="ARGININOSUCCINATE SYNTHASE"/>
    <property type="match status" value="1"/>
</dbReference>
<dbReference type="GO" id="GO:0000050">
    <property type="term" value="P:urea cycle"/>
    <property type="evidence" value="ECO:0007669"/>
    <property type="project" value="TreeGrafter"/>
</dbReference>
<evidence type="ECO:0000313" key="6">
    <source>
        <dbReference type="Proteomes" id="UP000325313"/>
    </source>
</evidence>
<organism evidence="5 6">
    <name type="scientific">Puccinia graminis f. sp. tritici</name>
    <dbReference type="NCBI Taxonomy" id="56615"/>
    <lineage>
        <taxon>Eukaryota</taxon>
        <taxon>Fungi</taxon>
        <taxon>Dikarya</taxon>
        <taxon>Basidiomycota</taxon>
        <taxon>Pucciniomycotina</taxon>
        <taxon>Pucciniomycetes</taxon>
        <taxon>Pucciniales</taxon>
        <taxon>Pucciniaceae</taxon>
        <taxon>Puccinia</taxon>
    </lineage>
</organism>